<dbReference type="GO" id="GO:0015012">
    <property type="term" value="P:heparan sulfate proteoglycan biosynthetic process"/>
    <property type="evidence" value="ECO:0007669"/>
    <property type="project" value="InterPro"/>
</dbReference>
<dbReference type="Proteomes" id="UP000178526">
    <property type="component" value="Unassembled WGS sequence"/>
</dbReference>
<dbReference type="GO" id="GO:0047464">
    <property type="term" value="F:heparosan-N-sulfate-glucuronate 5-epimerase activity"/>
    <property type="evidence" value="ECO:0007669"/>
    <property type="project" value="InterPro"/>
</dbReference>
<evidence type="ECO:0000313" key="3">
    <source>
        <dbReference type="Proteomes" id="UP000178526"/>
    </source>
</evidence>
<dbReference type="InterPro" id="IPR010598">
    <property type="entry name" value="C5-epim_C"/>
</dbReference>
<proteinExistence type="predicted"/>
<accession>A0A1F7RM77</accession>
<gene>
    <name evidence="2" type="ORF">A2042_06625</name>
</gene>
<name>A0A1F7RM77_9BACT</name>
<dbReference type="PANTHER" id="PTHR13174">
    <property type="entry name" value="D-GLUCURONYL C5-EPIMERASE"/>
    <property type="match status" value="1"/>
</dbReference>
<feature type="domain" description="D-glucuronyl C5-epimerase C-terminal" evidence="1">
    <location>
        <begin position="13"/>
        <end position="155"/>
    </location>
</feature>
<evidence type="ECO:0000259" key="1">
    <source>
        <dbReference type="Pfam" id="PF06662"/>
    </source>
</evidence>
<dbReference type="Pfam" id="PF06662">
    <property type="entry name" value="C5-epim_C"/>
    <property type="match status" value="1"/>
</dbReference>
<dbReference type="PANTHER" id="PTHR13174:SF3">
    <property type="entry name" value="D-GLUCURONYL C5-EPIMERASE"/>
    <property type="match status" value="1"/>
</dbReference>
<reference evidence="2 3" key="1">
    <citation type="journal article" date="2016" name="Nat. Commun.">
        <title>Thousands of microbial genomes shed light on interconnected biogeochemical processes in an aquifer system.</title>
        <authorList>
            <person name="Anantharaman K."/>
            <person name="Brown C.T."/>
            <person name="Hug L.A."/>
            <person name="Sharon I."/>
            <person name="Castelle C.J."/>
            <person name="Probst A.J."/>
            <person name="Thomas B.C."/>
            <person name="Singh A."/>
            <person name="Wilkins M.J."/>
            <person name="Karaoz U."/>
            <person name="Brodie E.L."/>
            <person name="Williams K.H."/>
            <person name="Hubbard S.S."/>
            <person name="Banfield J.F."/>
        </authorList>
    </citation>
    <scope>NUCLEOTIDE SEQUENCE [LARGE SCALE GENOMIC DNA]</scope>
</reference>
<organism evidence="2 3">
    <name type="scientific">Candidatus Schekmanbacteria bacterium GWA2_38_11</name>
    <dbReference type="NCBI Taxonomy" id="1817876"/>
    <lineage>
        <taxon>Bacteria</taxon>
        <taxon>Candidatus Schekmaniibacteriota</taxon>
    </lineage>
</organism>
<dbReference type="EMBL" id="MGDB01000058">
    <property type="protein sequence ID" value="OGL42054.1"/>
    <property type="molecule type" value="Genomic_DNA"/>
</dbReference>
<evidence type="ECO:0000313" key="2">
    <source>
        <dbReference type="EMBL" id="OGL42054.1"/>
    </source>
</evidence>
<comment type="caution">
    <text evidence="2">The sequence shown here is derived from an EMBL/GenBank/DDBJ whole genome shotgun (WGS) entry which is preliminary data.</text>
</comment>
<dbReference type="InterPro" id="IPR039721">
    <property type="entry name" value="C5-epimerase"/>
</dbReference>
<protein>
    <recommendedName>
        <fullName evidence="1">D-glucuronyl C5-epimerase C-terminal domain-containing protein</fullName>
    </recommendedName>
</protein>
<dbReference type="AlphaFoldDB" id="A0A1F7RM77"/>
<sequence length="162" mass="19454">MQAVRQLERRVLQVRILSVLIRYDALYQDQKHKEWAEKILITFELLIEEGGVKDPTYGEWYDEYTGQERGHVLNGFMYALISIWECGDYFKSSKANDLFKKGIQTLNEKLPEFELDSKYFKWSRYDNKCVWCSGIHYHKRVHVYQLKIFIRDNKRSCIEGNL</sequence>